<dbReference type="InterPro" id="IPR024072">
    <property type="entry name" value="DHFR-like_dom_sf"/>
</dbReference>
<feature type="domain" description="Bacterial bifunctional deaminase-reductase C-terminal" evidence="4">
    <location>
        <begin position="4"/>
        <end position="230"/>
    </location>
</feature>
<sequence length="237" mass="27026">MTRPTIIVHMSMSINGNITGPYGSVVEGEALKQAYESKHEYFDSKAMILGRKTIEEAFTATEMPELPSHPQIYSREEDYIADSDYNHYMVSLDPSGKAAWTSNYTTFRERPEMHVVEVVSETVSDAYLEHLRNLGISYIFGGENHQLDLKLVLEKLYRYFNLETVVLAGGGSINWSFFEQGLVDEVSVVIVPAVDDHYGRPQLFNNSHEDSDIKPQGFKIKHLEQLDGDIIWIHYSK</sequence>
<evidence type="ECO:0000256" key="3">
    <source>
        <dbReference type="ARBA" id="ARBA00023002"/>
    </source>
</evidence>
<dbReference type="OrthoDB" id="9800865at2"/>
<evidence type="ECO:0000313" key="5">
    <source>
        <dbReference type="EMBL" id="EHJ07100.1"/>
    </source>
</evidence>
<dbReference type="Proteomes" id="UP000005413">
    <property type="component" value="Unassembled WGS sequence"/>
</dbReference>
<dbReference type="GO" id="GO:0008703">
    <property type="term" value="F:5-amino-6-(5-phosphoribosylamino)uracil reductase activity"/>
    <property type="evidence" value="ECO:0007669"/>
    <property type="project" value="InterPro"/>
</dbReference>
<keyword evidence="3" id="KW-0560">Oxidoreductase</keyword>
<accession>G5JL13</accession>
<dbReference type="InterPro" id="IPR050765">
    <property type="entry name" value="Riboflavin_Biosynth_HTPR"/>
</dbReference>
<dbReference type="PANTHER" id="PTHR38011:SF7">
    <property type="entry name" value="2,5-DIAMINO-6-RIBOSYLAMINO-4(3H)-PYRIMIDINONE 5'-PHOSPHATE REDUCTASE"/>
    <property type="match status" value="1"/>
</dbReference>
<dbReference type="Gene3D" id="3.40.430.10">
    <property type="entry name" value="Dihydrofolate Reductase, subunit A"/>
    <property type="match status" value="1"/>
</dbReference>
<dbReference type="SUPFAM" id="SSF53597">
    <property type="entry name" value="Dihydrofolate reductase-like"/>
    <property type="match status" value="1"/>
</dbReference>
<keyword evidence="2" id="KW-0521">NADP</keyword>
<dbReference type="RefSeq" id="WP_002464863.1">
    <property type="nucleotide sequence ID" value="NZ_AEUN01000498.1"/>
</dbReference>
<dbReference type="PANTHER" id="PTHR38011">
    <property type="entry name" value="DIHYDROFOLATE REDUCTASE FAMILY PROTEIN (AFU_ORTHOLOGUE AFUA_8G06820)"/>
    <property type="match status" value="1"/>
</dbReference>
<organism evidence="5 6">
    <name type="scientific">Staphylococcus simiae CCM 7213 = CCUG 51256</name>
    <dbReference type="NCBI Taxonomy" id="911238"/>
    <lineage>
        <taxon>Bacteria</taxon>
        <taxon>Bacillati</taxon>
        <taxon>Bacillota</taxon>
        <taxon>Bacilli</taxon>
        <taxon>Bacillales</taxon>
        <taxon>Staphylococcaceae</taxon>
        <taxon>Staphylococcus</taxon>
    </lineage>
</organism>
<dbReference type="InterPro" id="IPR002734">
    <property type="entry name" value="RibDG_C"/>
</dbReference>
<comment type="pathway">
    <text evidence="1">Cofactor biosynthesis; riboflavin biosynthesis.</text>
</comment>
<evidence type="ECO:0000256" key="2">
    <source>
        <dbReference type="ARBA" id="ARBA00022857"/>
    </source>
</evidence>
<evidence type="ECO:0000259" key="4">
    <source>
        <dbReference type="Pfam" id="PF01872"/>
    </source>
</evidence>
<proteinExistence type="predicted"/>
<dbReference type="Pfam" id="PF01872">
    <property type="entry name" value="RibD_C"/>
    <property type="match status" value="1"/>
</dbReference>
<dbReference type="AlphaFoldDB" id="G5JL13"/>
<name>G5JL13_9STAP</name>
<keyword evidence="6" id="KW-1185">Reference proteome</keyword>
<dbReference type="EMBL" id="AEUN01000498">
    <property type="protein sequence ID" value="EHJ07100.1"/>
    <property type="molecule type" value="Genomic_DNA"/>
</dbReference>
<protein>
    <submittedName>
        <fullName evidence="5">Putative 5-amino-6-(5-phosphoribosylamino)uracil reductase</fullName>
    </submittedName>
</protein>
<evidence type="ECO:0000313" key="6">
    <source>
        <dbReference type="Proteomes" id="UP000005413"/>
    </source>
</evidence>
<dbReference type="GO" id="GO:0009231">
    <property type="term" value="P:riboflavin biosynthetic process"/>
    <property type="evidence" value="ECO:0007669"/>
    <property type="project" value="InterPro"/>
</dbReference>
<dbReference type="PATRIC" id="fig|911238.3.peg.1920"/>
<comment type="caution">
    <text evidence="5">The sequence shown here is derived from an EMBL/GenBank/DDBJ whole genome shotgun (WGS) entry which is preliminary data.</text>
</comment>
<reference evidence="5 6" key="1">
    <citation type="journal article" date="2012" name="BMC Genomics">
        <title>Comparative genomic analysis of the genus Staphylococcus including Staphylococcus aureus and its newly described sister species Staphylococcus simiae.</title>
        <authorList>
            <person name="Suzuki H."/>
            <person name="Lefebure T."/>
            <person name="Pavinski Bitar P."/>
            <person name="Stanhope M.J."/>
        </authorList>
    </citation>
    <scope>NUCLEOTIDE SEQUENCE [LARGE SCALE GENOMIC DNA]</scope>
    <source>
        <strain evidence="5 6">CCM 7213</strain>
    </source>
</reference>
<evidence type="ECO:0000256" key="1">
    <source>
        <dbReference type="ARBA" id="ARBA00005104"/>
    </source>
</evidence>
<gene>
    <name evidence="5" type="ORF">SS7213T_10874</name>
</gene>